<dbReference type="Pfam" id="PF13715">
    <property type="entry name" value="CarbopepD_reg_2"/>
    <property type="match status" value="1"/>
</dbReference>
<dbReference type="SUPFAM" id="SSF49464">
    <property type="entry name" value="Carboxypeptidase regulatory domain-like"/>
    <property type="match status" value="1"/>
</dbReference>
<evidence type="ECO:0000313" key="1">
    <source>
        <dbReference type="EMBL" id="SVD07072.1"/>
    </source>
</evidence>
<dbReference type="InterPro" id="IPR008969">
    <property type="entry name" value="CarboxyPept-like_regulatory"/>
</dbReference>
<dbReference type="EMBL" id="UINC01127746">
    <property type="protein sequence ID" value="SVD07072.1"/>
    <property type="molecule type" value="Genomic_DNA"/>
</dbReference>
<sequence length="75" mass="8150">VRIIKYFFFIFLSSSYSFAGVTGKVSGQILDTNTGEPLIGANVILQGTSLGAATDIDGYYHILNVPPGYYDLRVN</sequence>
<gene>
    <name evidence="1" type="ORF">METZ01_LOCUS359926</name>
</gene>
<reference evidence="1" key="1">
    <citation type="submission" date="2018-05" db="EMBL/GenBank/DDBJ databases">
        <authorList>
            <person name="Lanie J.A."/>
            <person name="Ng W.-L."/>
            <person name="Kazmierczak K.M."/>
            <person name="Andrzejewski T.M."/>
            <person name="Davidsen T.M."/>
            <person name="Wayne K.J."/>
            <person name="Tettelin H."/>
            <person name="Glass J.I."/>
            <person name="Rusch D."/>
            <person name="Podicherti R."/>
            <person name="Tsui H.-C.T."/>
            <person name="Winkler M.E."/>
        </authorList>
    </citation>
    <scope>NUCLEOTIDE SEQUENCE</scope>
</reference>
<feature type="non-terminal residue" evidence="1">
    <location>
        <position position="1"/>
    </location>
</feature>
<dbReference type="Gene3D" id="2.60.40.1120">
    <property type="entry name" value="Carboxypeptidase-like, regulatory domain"/>
    <property type="match status" value="1"/>
</dbReference>
<protein>
    <recommendedName>
        <fullName evidence="2">TonB-dependent receptor plug domain-containing protein</fullName>
    </recommendedName>
</protein>
<dbReference type="AlphaFoldDB" id="A0A382SBX4"/>
<organism evidence="1">
    <name type="scientific">marine metagenome</name>
    <dbReference type="NCBI Taxonomy" id="408172"/>
    <lineage>
        <taxon>unclassified sequences</taxon>
        <taxon>metagenomes</taxon>
        <taxon>ecological metagenomes</taxon>
    </lineage>
</organism>
<feature type="non-terminal residue" evidence="1">
    <location>
        <position position="75"/>
    </location>
</feature>
<proteinExistence type="predicted"/>
<evidence type="ECO:0008006" key="2">
    <source>
        <dbReference type="Google" id="ProtNLM"/>
    </source>
</evidence>
<accession>A0A382SBX4</accession>
<name>A0A382SBX4_9ZZZZ</name>